<keyword evidence="2" id="KW-1133">Transmembrane helix</keyword>
<sequence>MSNEIVPETSVPPGETPAAVCPYCERPFRRERQWTLHVGEVHSEREGPRDGSKGSGDASFRAQYDAALEAEAEDLFVFHLKVFAALGAVYAGFIVLAIVAFSLAG</sequence>
<feature type="compositionally biased region" description="Basic and acidic residues" evidence="1">
    <location>
        <begin position="39"/>
        <end position="52"/>
    </location>
</feature>
<keyword evidence="2" id="KW-0472">Membrane</keyword>
<evidence type="ECO:0000256" key="2">
    <source>
        <dbReference type="SAM" id="Phobius"/>
    </source>
</evidence>
<keyword evidence="5" id="KW-1185">Reference proteome</keyword>
<dbReference type="Pfam" id="PF24166">
    <property type="entry name" value="DUF7410"/>
    <property type="match status" value="1"/>
</dbReference>
<feature type="transmembrane region" description="Helical" evidence="2">
    <location>
        <begin position="82"/>
        <end position="104"/>
    </location>
</feature>
<dbReference type="PROSITE" id="PS00028">
    <property type="entry name" value="ZINC_FINGER_C2H2_1"/>
    <property type="match status" value="1"/>
</dbReference>
<accession>A0A0W1RC01</accession>
<dbReference type="InterPro" id="IPR055833">
    <property type="entry name" value="DUF7410"/>
</dbReference>
<dbReference type="InterPro" id="IPR013087">
    <property type="entry name" value="Znf_C2H2_type"/>
</dbReference>
<gene>
    <name evidence="4" type="ORF">AUR64_06990</name>
</gene>
<dbReference type="AlphaFoldDB" id="A0A0W1RC01"/>
<dbReference type="STRING" id="1514971.AUR64_06990"/>
<name>A0A0W1RC01_9EURY</name>
<comment type="caution">
    <text evidence="4">The sequence shown here is derived from an EMBL/GenBank/DDBJ whole genome shotgun (WGS) entry which is preliminary data.</text>
</comment>
<evidence type="ECO:0000313" key="5">
    <source>
        <dbReference type="Proteomes" id="UP000054387"/>
    </source>
</evidence>
<dbReference type="OrthoDB" id="293088at2157"/>
<feature type="region of interest" description="Disordered" evidence="1">
    <location>
        <begin position="39"/>
        <end position="58"/>
    </location>
</feature>
<organism evidence="4 5">
    <name type="scientific">Haloprofundus marisrubri</name>
    <dbReference type="NCBI Taxonomy" id="1514971"/>
    <lineage>
        <taxon>Archaea</taxon>
        <taxon>Methanobacteriati</taxon>
        <taxon>Methanobacteriota</taxon>
        <taxon>Stenosarchaea group</taxon>
        <taxon>Halobacteria</taxon>
        <taxon>Halobacteriales</taxon>
        <taxon>Haloferacaceae</taxon>
        <taxon>Haloprofundus</taxon>
    </lineage>
</organism>
<proteinExistence type="predicted"/>
<feature type="domain" description="C2H2-type" evidence="3">
    <location>
        <begin position="21"/>
        <end position="42"/>
    </location>
</feature>
<reference evidence="4 5" key="1">
    <citation type="submission" date="2015-12" db="EMBL/GenBank/DDBJ databases">
        <title>Haloprofundus marisrubri gen. nov., sp. nov., an extremely halophilic archaeon isolated from the Discovery deep brine-seawater interface in the Red Sea.</title>
        <authorList>
            <person name="Zhang G."/>
            <person name="Stingl U."/>
            <person name="Rashid M."/>
        </authorList>
    </citation>
    <scope>NUCLEOTIDE SEQUENCE [LARGE SCALE GENOMIC DNA]</scope>
    <source>
        <strain evidence="4 5">SB9</strain>
    </source>
</reference>
<dbReference type="Proteomes" id="UP000054387">
    <property type="component" value="Unassembled WGS sequence"/>
</dbReference>
<evidence type="ECO:0000259" key="3">
    <source>
        <dbReference type="PROSITE" id="PS00028"/>
    </source>
</evidence>
<dbReference type="RefSeq" id="WP_058580715.1">
    <property type="nucleotide sequence ID" value="NZ_LOPU01000016.1"/>
</dbReference>
<evidence type="ECO:0000256" key="1">
    <source>
        <dbReference type="SAM" id="MobiDB-lite"/>
    </source>
</evidence>
<dbReference type="EMBL" id="LOPU01000016">
    <property type="protein sequence ID" value="KTG10917.1"/>
    <property type="molecule type" value="Genomic_DNA"/>
</dbReference>
<evidence type="ECO:0000313" key="4">
    <source>
        <dbReference type="EMBL" id="KTG10917.1"/>
    </source>
</evidence>
<protein>
    <recommendedName>
        <fullName evidence="3">C2H2-type domain-containing protein</fullName>
    </recommendedName>
</protein>
<keyword evidence="2" id="KW-0812">Transmembrane</keyword>